<dbReference type="Pfam" id="PF02492">
    <property type="entry name" value="cobW"/>
    <property type="match status" value="1"/>
</dbReference>
<keyword evidence="7" id="KW-0342">GTP-binding</keyword>
<dbReference type="PANTHER" id="PTHR30134">
    <property type="entry name" value="HYDROGENASE PROTEIN ASSEMBLY PROTEIN, NICKEL CHAPERONE"/>
    <property type="match status" value="1"/>
</dbReference>
<dbReference type="Gene3D" id="3.40.50.300">
    <property type="entry name" value="P-loop containing nucleotide triphosphate hydrolases"/>
    <property type="match status" value="1"/>
</dbReference>
<comment type="similarity">
    <text evidence="1">Belongs to the SIMIBI class G3E GTPase family. HypB/HupM subfamily.</text>
</comment>
<dbReference type="Proteomes" id="UP001157911">
    <property type="component" value="Unassembled WGS sequence"/>
</dbReference>
<keyword evidence="4" id="KW-0547">Nucleotide-binding</keyword>
<evidence type="ECO:0000256" key="3">
    <source>
        <dbReference type="ARBA" id="ARBA00022723"/>
    </source>
</evidence>
<keyword evidence="6" id="KW-0862">Zinc</keyword>
<evidence type="ECO:0000256" key="7">
    <source>
        <dbReference type="ARBA" id="ARBA00023134"/>
    </source>
</evidence>
<name>A0ABY1NBP5_9BACT</name>
<reference evidence="9 10" key="1">
    <citation type="submission" date="2017-05" db="EMBL/GenBank/DDBJ databases">
        <authorList>
            <person name="Varghese N."/>
            <person name="Submissions S."/>
        </authorList>
    </citation>
    <scope>NUCLEOTIDE SEQUENCE [LARGE SCALE GENOMIC DNA]</scope>
    <source>
        <strain evidence="9 10">DSM 15522</strain>
    </source>
</reference>
<protein>
    <submittedName>
        <fullName evidence="9">Hydrogenase nickel incorporation protein HypB</fullName>
    </submittedName>
</protein>
<dbReference type="RefSeq" id="WP_283399833.1">
    <property type="nucleotide sequence ID" value="NZ_FXUB01000001.1"/>
</dbReference>
<keyword evidence="2" id="KW-0533">Nickel</keyword>
<keyword evidence="3" id="KW-0479">Metal-binding</keyword>
<dbReference type="CDD" id="cd05390">
    <property type="entry name" value="HypB"/>
    <property type="match status" value="1"/>
</dbReference>
<keyword evidence="5" id="KW-0378">Hydrolase</keyword>
<dbReference type="InterPro" id="IPR003495">
    <property type="entry name" value="CobW/HypB/UreG_nucleotide-bd"/>
</dbReference>
<comment type="caution">
    <text evidence="9">The sequence shown here is derived from an EMBL/GenBank/DDBJ whole genome shotgun (WGS) entry which is preliminary data.</text>
</comment>
<feature type="domain" description="CobW/HypB/UreG nucleotide-binding" evidence="8">
    <location>
        <begin position="53"/>
        <end position="217"/>
    </location>
</feature>
<dbReference type="PANTHER" id="PTHR30134:SF2">
    <property type="entry name" value="HYDROGENASE MATURATION FACTOR HYPB"/>
    <property type="match status" value="1"/>
</dbReference>
<proteinExistence type="inferred from homology"/>
<gene>
    <name evidence="9" type="ORF">SAMN06265339_0327</name>
</gene>
<dbReference type="InterPro" id="IPR027417">
    <property type="entry name" value="P-loop_NTPase"/>
</dbReference>
<evidence type="ECO:0000256" key="2">
    <source>
        <dbReference type="ARBA" id="ARBA00022596"/>
    </source>
</evidence>
<evidence type="ECO:0000259" key="8">
    <source>
        <dbReference type="Pfam" id="PF02492"/>
    </source>
</evidence>
<evidence type="ECO:0000256" key="6">
    <source>
        <dbReference type="ARBA" id="ARBA00022833"/>
    </source>
</evidence>
<evidence type="ECO:0000313" key="9">
    <source>
        <dbReference type="EMBL" id="SMP05847.1"/>
    </source>
</evidence>
<evidence type="ECO:0000256" key="1">
    <source>
        <dbReference type="ARBA" id="ARBA00006211"/>
    </source>
</evidence>
<evidence type="ECO:0000256" key="4">
    <source>
        <dbReference type="ARBA" id="ARBA00022741"/>
    </source>
</evidence>
<accession>A0ABY1NBP5</accession>
<sequence>MCDVCGCGQPENNFVVSDEGKKTVEVKKSLLSENDRVAEINRKHFDEKGILAINLISSPGSGKTTLLEKTIEALKDEFNIGVLEGDIETERDAERVRAKGAYAVQLTTGGACHLEAPLVHKGFHALEKQMGDKTPDILFIENVGNLVCPSSFYLGEHLRVVLISVPEGPDKPAKYPKAFKTSDVFIITKSDLLPYFDFDVEKVKKEALALNPKLEVFVVSAKTGEGLEEWYNYLRKIVKKKKGVEV</sequence>
<keyword evidence="10" id="KW-1185">Reference proteome</keyword>
<evidence type="ECO:0000256" key="5">
    <source>
        <dbReference type="ARBA" id="ARBA00022801"/>
    </source>
</evidence>
<dbReference type="PIRSF" id="PIRSF005624">
    <property type="entry name" value="Ni-bind_GTPase"/>
    <property type="match status" value="1"/>
</dbReference>
<evidence type="ECO:0000313" key="10">
    <source>
        <dbReference type="Proteomes" id="UP001157911"/>
    </source>
</evidence>
<dbReference type="SUPFAM" id="SSF52540">
    <property type="entry name" value="P-loop containing nucleoside triphosphate hydrolases"/>
    <property type="match status" value="1"/>
</dbReference>
<dbReference type="EMBL" id="FXUB01000001">
    <property type="protein sequence ID" value="SMP05847.1"/>
    <property type="molecule type" value="Genomic_DNA"/>
</dbReference>
<dbReference type="InterPro" id="IPR004392">
    <property type="entry name" value="Hyd_mat_HypB"/>
</dbReference>
<dbReference type="NCBIfam" id="TIGR00073">
    <property type="entry name" value="hypB"/>
    <property type="match status" value="1"/>
</dbReference>
<organism evidence="9 10">
    <name type="scientific">Desulfurobacterium pacificum</name>
    <dbReference type="NCBI Taxonomy" id="240166"/>
    <lineage>
        <taxon>Bacteria</taxon>
        <taxon>Pseudomonadati</taxon>
        <taxon>Aquificota</taxon>
        <taxon>Aquificia</taxon>
        <taxon>Desulfurobacteriales</taxon>
        <taxon>Desulfurobacteriaceae</taxon>
        <taxon>Desulfurobacterium</taxon>
    </lineage>
</organism>